<proteinExistence type="predicted"/>
<dbReference type="CDD" id="cd00038">
    <property type="entry name" value="CAP_ED"/>
    <property type="match status" value="1"/>
</dbReference>
<dbReference type="InterPro" id="IPR014710">
    <property type="entry name" value="RmlC-like_jellyroll"/>
</dbReference>
<dbReference type="PROSITE" id="PS50042">
    <property type="entry name" value="CNMP_BINDING_3"/>
    <property type="match status" value="1"/>
</dbReference>
<dbReference type="SMART" id="SM00100">
    <property type="entry name" value="cNMP"/>
    <property type="match status" value="1"/>
</dbReference>
<dbReference type="InterPro" id="IPR000595">
    <property type="entry name" value="cNMP-bd_dom"/>
</dbReference>
<evidence type="ECO:0000313" key="2">
    <source>
        <dbReference type="EMBL" id="MBO1318783.1"/>
    </source>
</evidence>
<gene>
    <name evidence="2" type="ORF">J3U88_09945</name>
</gene>
<reference evidence="2" key="1">
    <citation type="submission" date="2021-03" db="EMBL/GenBank/DDBJ databases">
        <authorList>
            <person name="Wang G."/>
        </authorList>
    </citation>
    <scope>NUCLEOTIDE SEQUENCE</scope>
    <source>
        <strain evidence="2">KCTC 12899</strain>
    </source>
</reference>
<dbReference type="Gene3D" id="2.60.120.10">
    <property type="entry name" value="Jelly Rolls"/>
    <property type="match status" value="1"/>
</dbReference>
<name>A0A8J7U215_9BACT</name>
<dbReference type="InterPro" id="IPR018490">
    <property type="entry name" value="cNMP-bd_dom_sf"/>
</dbReference>
<organism evidence="2 3">
    <name type="scientific">Acanthopleuribacter pedis</name>
    <dbReference type="NCBI Taxonomy" id="442870"/>
    <lineage>
        <taxon>Bacteria</taxon>
        <taxon>Pseudomonadati</taxon>
        <taxon>Acidobacteriota</taxon>
        <taxon>Holophagae</taxon>
        <taxon>Acanthopleuribacterales</taxon>
        <taxon>Acanthopleuribacteraceae</taxon>
        <taxon>Acanthopleuribacter</taxon>
    </lineage>
</organism>
<comment type="caution">
    <text evidence="2">The sequence shown here is derived from an EMBL/GenBank/DDBJ whole genome shotgun (WGS) entry which is preliminary data.</text>
</comment>
<dbReference type="EMBL" id="JAFREP010000007">
    <property type="protein sequence ID" value="MBO1318783.1"/>
    <property type="molecule type" value="Genomic_DNA"/>
</dbReference>
<evidence type="ECO:0000313" key="3">
    <source>
        <dbReference type="Proteomes" id="UP000664417"/>
    </source>
</evidence>
<dbReference type="Proteomes" id="UP000664417">
    <property type="component" value="Unassembled WGS sequence"/>
</dbReference>
<accession>A0A8J7U215</accession>
<sequence length="134" mass="14784">MTDMAQIEKILFLREVNLFRYCTAGEVLGISNLAEETHFEAGKTIYTPGDSAEYLFCVVSGEVVIEDQGSSQTLGPHDAFGHQDILSGRLRSCTARVARDVHLIIVDAEDFFDLMSNNIDIVKALFRQVLSAVG</sequence>
<dbReference type="SUPFAM" id="SSF51206">
    <property type="entry name" value="cAMP-binding domain-like"/>
    <property type="match status" value="1"/>
</dbReference>
<keyword evidence="3" id="KW-1185">Reference proteome</keyword>
<protein>
    <submittedName>
        <fullName evidence="2">Cyclic nucleotide-binding domain-containing protein</fullName>
    </submittedName>
</protein>
<dbReference type="PANTHER" id="PTHR23011:SF28">
    <property type="entry name" value="CYCLIC NUCLEOTIDE-BINDING DOMAIN CONTAINING PROTEIN"/>
    <property type="match status" value="1"/>
</dbReference>
<dbReference type="PANTHER" id="PTHR23011">
    <property type="entry name" value="CYCLIC NUCLEOTIDE-BINDING DOMAIN CONTAINING PROTEIN"/>
    <property type="match status" value="1"/>
</dbReference>
<dbReference type="RefSeq" id="WP_207858511.1">
    <property type="nucleotide sequence ID" value="NZ_JAFREP010000007.1"/>
</dbReference>
<feature type="domain" description="Cyclic nucleotide-binding" evidence="1">
    <location>
        <begin position="18"/>
        <end position="132"/>
    </location>
</feature>
<dbReference type="Pfam" id="PF00027">
    <property type="entry name" value="cNMP_binding"/>
    <property type="match status" value="1"/>
</dbReference>
<dbReference type="AlphaFoldDB" id="A0A8J7U215"/>
<evidence type="ECO:0000259" key="1">
    <source>
        <dbReference type="PROSITE" id="PS50042"/>
    </source>
</evidence>